<accession>A0ACC1NBT9</accession>
<evidence type="ECO:0000313" key="1">
    <source>
        <dbReference type="EMBL" id="KAJ2976529.1"/>
    </source>
</evidence>
<sequence length="117" mass="12456">MVNFEGKRLLRGAQSVSGARTARLDSSLKTLLYVNMVWGLAMANVNKPFRSSFMRTAPSQVVAQPGGASSGFGQGGGNRYGVAFEDAESSRYIGFCIYGNGKGDSILKFSIYGAWAA</sequence>
<name>A0ACC1NBT9_9PEZI</name>
<gene>
    <name evidence="1" type="ORF">NUW58_g8059</name>
</gene>
<evidence type="ECO:0000313" key="2">
    <source>
        <dbReference type="Proteomes" id="UP001143856"/>
    </source>
</evidence>
<organism evidence="1 2">
    <name type="scientific">Xylaria curta</name>
    <dbReference type="NCBI Taxonomy" id="42375"/>
    <lineage>
        <taxon>Eukaryota</taxon>
        <taxon>Fungi</taxon>
        <taxon>Dikarya</taxon>
        <taxon>Ascomycota</taxon>
        <taxon>Pezizomycotina</taxon>
        <taxon>Sordariomycetes</taxon>
        <taxon>Xylariomycetidae</taxon>
        <taxon>Xylariales</taxon>
        <taxon>Xylariaceae</taxon>
        <taxon>Xylaria</taxon>
    </lineage>
</organism>
<reference evidence="1" key="1">
    <citation type="submission" date="2022-10" db="EMBL/GenBank/DDBJ databases">
        <title>Genome Sequence of Xylaria curta.</title>
        <authorList>
            <person name="Buettner E."/>
        </authorList>
    </citation>
    <scope>NUCLEOTIDE SEQUENCE</scope>
    <source>
        <strain evidence="1">Babe10</strain>
    </source>
</reference>
<comment type="caution">
    <text evidence="1">The sequence shown here is derived from an EMBL/GenBank/DDBJ whole genome shotgun (WGS) entry which is preliminary data.</text>
</comment>
<keyword evidence="2" id="KW-1185">Reference proteome</keyword>
<proteinExistence type="predicted"/>
<protein>
    <submittedName>
        <fullName evidence="1">Uncharacterized protein</fullName>
    </submittedName>
</protein>
<dbReference type="EMBL" id="JAPDGR010002307">
    <property type="protein sequence ID" value="KAJ2976529.1"/>
    <property type="molecule type" value="Genomic_DNA"/>
</dbReference>
<dbReference type="Proteomes" id="UP001143856">
    <property type="component" value="Unassembled WGS sequence"/>
</dbReference>